<dbReference type="EMBL" id="MTYJ01000233">
    <property type="protein sequence ID" value="OWA51625.1"/>
    <property type="molecule type" value="Genomic_DNA"/>
</dbReference>
<name>A0A9X6NCW9_HYPEX</name>
<keyword evidence="2" id="KW-1185">Reference proteome</keyword>
<evidence type="ECO:0000313" key="2">
    <source>
        <dbReference type="Proteomes" id="UP000192578"/>
    </source>
</evidence>
<organism evidence="1 2">
    <name type="scientific">Hypsibius exemplaris</name>
    <name type="common">Freshwater tardigrade</name>
    <dbReference type="NCBI Taxonomy" id="2072580"/>
    <lineage>
        <taxon>Eukaryota</taxon>
        <taxon>Metazoa</taxon>
        <taxon>Ecdysozoa</taxon>
        <taxon>Tardigrada</taxon>
        <taxon>Eutardigrada</taxon>
        <taxon>Parachela</taxon>
        <taxon>Hypsibioidea</taxon>
        <taxon>Hypsibiidae</taxon>
        <taxon>Hypsibius</taxon>
    </lineage>
</organism>
<reference evidence="2" key="1">
    <citation type="submission" date="2017-01" db="EMBL/GenBank/DDBJ databases">
        <title>Comparative genomics of anhydrobiosis in the tardigrade Hypsibius dujardini.</title>
        <authorList>
            <person name="Yoshida Y."/>
            <person name="Koutsovoulos G."/>
            <person name="Laetsch D."/>
            <person name="Stevens L."/>
            <person name="Kumar S."/>
            <person name="Horikawa D."/>
            <person name="Ishino K."/>
            <person name="Komine S."/>
            <person name="Tomita M."/>
            <person name="Blaxter M."/>
            <person name="Arakawa K."/>
        </authorList>
    </citation>
    <scope>NUCLEOTIDE SEQUENCE [LARGE SCALE GENOMIC DNA]</scope>
    <source>
        <strain evidence="2">Z151</strain>
    </source>
</reference>
<dbReference type="AlphaFoldDB" id="A0A9X6NCW9"/>
<evidence type="ECO:0000313" key="1">
    <source>
        <dbReference type="EMBL" id="OWA51625.1"/>
    </source>
</evidence>
<protein>
    <submittedName>
        <fullName evidence="1">Uncharacterized protein</fullName>
    </submittedName>
</protein>
<proteinExistence type="predicted"/>
<accession>A0A9X6NCW9</accession>
<dbReference type="Proteomes" id="UP000192578">
    <property type="component" value="Unassembled WGS sequence"/>
</dbReference>
<comment type="caution">
    <text evidence="1">The sequence shown here is derived from an EMBL/GenBank/DDBJ whole genome shotgun (WGS) entry which is preliminary data.</text>
</comment>
<sequence>MALLAPYRSYCSGGVKSQMKSEVECAGTVNREGYLSVYYCAGAVKRKRKSDEKAKGEIAAVIGFPYGGSLKSKPPISSPRRTQTSWRSSPRWKLFASIQFESAVERRTDVDGGMMKLKVFMTLSGLELEAD</sequence>
<gene>
    <name evidence="1" type="ORF">BV898_16098</name>
</gene>